<name>A0A542ZFR1_9MICO</name>
<accession>A0A542ZFR1</accession>
<protein>
    <submittedName>
        <fullName evidence="2">Putative membrane protein</fullName>
    </submittedName>
</protein>
<gene>
    <name evidence="2" type="ORF">FB474_0533</name>
</gene>
<organism evidence="2 3">
    <name type="scientific">Oryzihumus leptocrescens</name>
    <dbReference type="NCBI Taxonomy" id="297536"/>
    <lineage>
        <taxon>Bacteria</taxon>
        <taxon>Bacillati</taxon>
        <taxon>Actinomycetota</taxon>
        <taxon>Actinomycetes</taxon>
        <taxon>Micrococcales</taxon>
        <taxon>Intrasporangiaceae</taxon>
        <taxon>Oryzihumus</taxon>
    </lineage>
</organism>
<dbReference type="Proteomes" id="UP000319514">
    <property type="component" value="Unassembled WGS sequence"/>
</dbReference>
<reference evidence="2 3" key="1">
    <citation type="submission" date="2019-06" db="EMBL/GenBank/DDBJ databases">
        <title>Sequencing the genomes of 1000 actinobacteria strains.</title>
        <authorList>
            <person name="Klenk H.-P."/>
        </authorList>
    </citation>
    <scope>NUCLEOTIDE SEQUENCE [LARGE SCALE GENOMIC DNA]</scope>
    <source>
        <strain evidence="2 3">DSM 18082</strain>
    </source>
</reference>
<feature type="region of interest" description="Disordered" evidence="1">
    <location>
        <begin position="173"/>
        <end position="193"/>
    </location>
</feature>
<proteinExistence type="predicted"/>
<evidence type="ECO:0000313" key="3">
    <source>
        <dbReference type="Proteomes" id="UP000319514"/>
    </source>
</evidence>
<dbReference type="Pfam" id="PF06897">
    <property type="entry name" value="DUF1269"/>
    <property type="match status" value="1"/>
</dbReference>
<sequence length="193" mass="20119">MPEQEHPLSVVAASYDSVDAAIVDYEALKVLYRRPGSAHGFDAAVVAQDEYGQVRIVRKHEQPTRHGAAVGLGWGLAAGVAALLFPPVGVIAARAAGEVGSAAVVVVTGHAAGGLDREVLSRLGEALDAGRAGVLAVCERRLTDRVEATLTAAGRVVTAPIDVDTDRLATELRENREPVLPLPPRPSAPPEMS</sequence>
<dbReference type="RefSeq" id="WP_141787241.1">
    <property type="nucleotide sequence ID" value="NZ_BAAAKX010000009.1"/>
</dbReference>
<keyword evidence="3" id="KW-1185">Reference proteome</keyword>
<dbReference type="AlphaFoldDB" id="A0A542ZFR1"/>
<comment type="caution">
    <text evidence="2">The sequence shown here is derived from an EMBL/GenBank/DDBJ whole genome shotgun (WGS) entry which is preliminary data.</text>
</comment>
<evidence type="ECO:0000256" key="1">
    <source>
        <dbReference type="SAM" id="MobiDB-lite"/>
    </source>
</evidence>
<feature type="compositionally biased region" description="Pro residues" evidence="1">
    <location>
        <begin position="180"/>
        <end position="193"/>
    </location>
</feature>
<evidence type="ECO:0000313" key="2">
    <source>
        <dbReference type="EMBL" id="TQL59185.1"/>
    </source>
</evidence>
<dbReference type="InterPro" id="IPR009200">
    <property type="entry name" value="DUF1269_membrane"/>
</dbReference>
<dbReference type="OrthoDB" id="3295122at2"/>
<dbReference type="EMBL" id="VFOQ01000001">
    <property type="protein sequence ID" value="TQL59185.1"/>
    <property type="molecule type" value="Genomic_DNA"/>
</dbReference>